<gene>
    <name evidence="3" type="ORF">FR698_15560</name>
</gene>
<feature type="coiled-coil region" evidence="1">
    <location>
        <begin position="650"/>
        <end position="682"/>
    </location>
</feature>
<dbReference type="GO" id="GO:0005524">
    <property type="term" value="F:ATP binding"/>
    <property type="evidence" value="ECO:0007669"/>
    <property type="project" value="UniProtKB-KW"/>
</dbReference>
<evidence type="ECO:0000256" key="1">
    <source>
        <dbReference type="SAM" id="Coils"/>
    </source>
</evidence>
<dbReference type="AlphaFoldDB" id="A0A5C7ESW6"/>
<dbReference type="Pfam" id="PF04465">
    <property type="entry name" value="DUF499"/>
    <property type="match status" value="1"/>
</dbReference>
<evidence type="ECO:0000256" key="2">
    <source>
        <dbReference type="SAM" id="MobiDB-lite"/>
    </source>
</evidence>
<keyword evidence="4" id="KW-1185">Reference proteome</keyword>
<feature type="compositionally biased region" description="Gly residues" evidence="2">
    <location>
        <begin position="841"/>
        <end position="862"/>
    </location>
</feature>
<keyword evidence="1" id="KW-0175">Coiled coil</keyword>
<keyword evidence="3" id="KW-0547">Nucleotide-binding</keyword>
<feature type="region of interest" description="Disordered" evidence="2">
    <location>
        <begin position="831"/>
        <end position="870"/>
    </location>
</feature>
<organism evidence="3 4">
    <name type="scientific">Pelomicrobium methylotrophicum</name>
    <dbReference type="NCBI Taxonomy" id="2602750"/>
    <lineage>
        <taxon>Bacteria</taxon>
        <taxon>Pseudomonadati</taxon>
        <taxon>Pseudomonadota</taxon>
        <taxon>Hydrogenophilia</taxon>
        <taxon>Hydrogenophilia incertae sedis</taxon>
        <taxon>Pelomicrobium</taxon>
    </lineage>
</organism>
<accession>A0A5C7ESW6</accession>
<proteinExistence type="predicted"/>
<protein>
    <submittedName>
        <fullName evidence="3">ATP-binding protein</fullName>
    </submittedName>
</protein>
<evidence type="ECO:0000313" key="3">
    <source>
        <dbReference type="EMBL" id="TXF10373.1"/>
    </source>
</evidence>
<reference evidence="3 4" key="1">
    <citation type="submission" date="2019-08" db="EMBL/GenBank/DDBJ databases">
        <title>Pelomicrobium methylotrophicum gen. nov., sp. nov. a moderately thermophilic, facultatively anaerobic, lithoautotrophic and methylotrophic bacterium isolated from a terrestrial mud volcano.</title>
        <authorList>
            <person name="Slobodkina G.B."/>
            <person name="Merkel A.Y."/>
            <person name="Slobodkin A.I."/>
        </authorList>
    </citation>
    <scope>NUCLEOTIDE SEQUENCE [LARGE SCALE GENOMIC DNA]</scope>
    <source>
        <strain evidence="3 4">SM250</strain>
    </source>
</reference>
<dbReference type="Proteomes" id="UP000321201">
    <property type="component" value="Unassembled WGS sequence"/>
</dbReference>
<evidence type="ECO:0000313" key="4">
    <source>
        <dbReference type="Proteomes" id="UP000321201"/>
    </source>
</evidence>
<dbReference type="RefSeq" id="WP_147801109.1">
    <property type="nucleotide sequence ID" value="NZ_VPFL01000033.1"/>
</dbReference>
<keyword evidence="3" id="KW-0067">ATP-binding</keyword>
<name>A0A5C7ESW6_9PROT</name>
<dbReference type="InParanoid" id="A0A5C7ESW6"/>
<sequence>METALKPWYAVATPHEDIREGRLAEAVFAANLWAVVQGTAPEVYLDPEEFFRKTYLTTGLSAVLRRVAGALSGGGESGDRIISLQTAFGGGKTHTLVALWHLAKHAERLKDSPHAEGLRRAIGGQLPENVKSVAVFTNQTCDATQGRKVEDGVHLRTLWGELAYQLGGKALYERVRANDESQRVPQGIFVDILRAAAPCLILLDELADYCVGAAAVPVGDTSLADQTVSFIQQLTESVQQVPGAVVVATLPASKYEVAQSEKGQEAFVTLEKRFQRLGADVKPVADEEIYEVVRARLFESIAPESDPDYPKKVAQVYQALYAAHAGEVPSEATKGTYRELIERAYPFHPLLIDALYTRWGSHPDFQRTRGVLRLLASIVGDLWKRRQGNTQTQHLIQPCHVRWSVDALQAALTRFWGPAYQSVAAADVVGERSNAGLFDEERGGDYRSEAIGQGLAAAILLGSFGGQGGRSGFSSKDLKLACSKQGVNWNYTDGALLELENRCFYLHTAAAGSLGKRYWFGTKPTLNKLVVQYRQQMAKENFDEEILEDLRAESQRGALAGATWRVIVNPAEDLPEQKSLTLLVLPPSLAWDLPDRQAGENGGAKDAIQERVKAISTRCGGKDRLYRNTLLFLAGTARGLSKLRQAYRERAALEAVRRDYGDQLDEEQREDLKKRLEAARKAALEALGPAYTVALRVRGQEIEACALSDARRTFQEHLGYVWTTLVEDEEWILRRVGSVTLESTGLIPKEGGLRLKDATEAFLRFTDKPMIAAKEAVTAGLAQACADGLVGIGRGGSLSTLQTRYCKQAVSLDPSEDGVWIIPPFTPEPAKVPGGAETAGVGAGKTGAAGGAGAGSTAGEGLGTTTETKPGAKGTVRRLVVRGAVPVENWGELFRCFVGPAARMNLKKLGLGVHFEMVLPEDRPLSENDPALKAMKEAARQLGLELDIEG</sequence>
<comment type="caution">
    <text evidence="3">The sequence shown here is derived from an EMBL/GenBank/DDBJ whole genome shotgun (WGS) entry which is preliminary data.</text>
</comment>
<dbReference type="InterPro" id="IPR007555">
    <property type="entry name" value="DUF499"/>
</dbReference>
<dbReference type="EMBL" id="VPFL01000033">
    <property type="protein sequence ID" value="TXF10373.1"/>
    <property type="molecule type" value="Genomic_DNA"/>
</dbReference>
<dbReference type="OrthoDB" id="9757917at2"/>